<sequence>MSDMVTEYQKRRWSQEKNSLEKLHGLQSEKIERIRKALIVETDPSRKFQYEQQIQEEERELQELSDRIDEIEQQLQPVLPTPVKSETQRKNQKILILAAIPQPDNLPLDKEIREIRAAIERAVKRDLFEVETRTAVRPQDIRRAIAEIRPQIVHFCGHGTEDGSLVLEDDGGNHKLVPAEGLAALFKLHAEYVNCVLLNACYSEKAAGAISQYINYTIGMNQPIEDRAAIVFAQGFYDGLGYESLKSQSLFQRAFDEGMVAVQMDNVVDGQIPVFFTGVS</sequence>
<dbReference type="Proteomes" id="UP000076925">
    <property type="component" value="Unassembled WGS sequence"/>
</dbReference>
<keyword evidence="1" id="KW-0175">Coiled coil</keyword>
<dbReference type="STRING" id="128403.WA1_52065"/>
<protein>
    <recommendedName>
        <fullName evidence="2">CHAT domain-containing protein</fullName>
    </recommendedName>
</protein>
<evidence type="ECO:0000256" key="1">
    <source>
        <dbReference type="SAM" id="Coils"/>
    </source>
</evidence>
<proteinExistence type="predicted"/>
<dbReference type="EMBL" id="ANNX02000061">
    <property type="protein sequence ID" value="KYC34955.1"/>
    <property type="molecule type" value="Genomic_DNA"/>
</dbReference>
<dbReference type="InterPro" id="IPR024983">
    <property type="entry name" value="CHAT_dom"/>
</dbReference>
<gene>
    <name evidence="3" type="ORF">WA1_52065</name>
</gene>
<dbReference type="Pfam" id="PF12770">
    <property type="entry name" value="CHAT"/>
    <property type="match status" value="1"/>
</dbReference>
<reference evidence="3 4" key="1">
    <citation type="journal article" date="2013" name="Genome Biol. Evol.">
        <title>Genomes of Stigonematalean cyanobacteria (subsection V) and the evolution of oxygenic photosynthesis from prokaryotes to plastids.</title>
        <authorList>
            <person name="Dagan T."/>
            <person name="Roettger M."/>
            <person name="Stucken K."/>
            <person name="Landan G."/>
            <person name="Koch R."/>
            <person name="Major P."/>
            <person name="Gould S.B."/>
            <person name="Goremykin V.V."/>
            <person name="Rippka R."/>
            <person name="Tandeau de Marsac N."/>
            <person name="Gugger M."/>
            <person name="Lockhart P.J."/>
            <person name="Allen J.F."/>
            <person name="Brune I."/>
            <person name="Maus I."/>
            <person name="Puhler A."/>
            <person name="Martin W.F."/>
        </authorList>
    </citation>
    <scope>NUCLEOTIDE SEQUENCE [LARGE SCALE GENOMIC DNA]</scope>
    <source>
        <strain evidence="3 4">PCC 7110</strain>
    </source>
</reference>
<dbReference type="OrthoDB" id="149072at2"/>
<accession>A0A139WR90</accession>
<evidence type="ECO:0000259" key="2">
    <source>
        <dbReference type="Pfam" id="PF12770"/>
    </source>
</evidence>
<name>A0A139WR90_9CYAN</name>
<feature type="domain" description="CHAT" evidence="2">
    <location>
        <begin position="85"/>
        <end position="250"/>
    </location>
</feature>
<comment type="caution">
    <text evidence="3">The sequence shown here is derived from an EMBL/GenBank/DDBJ whole genome shotgun (WGS) entry which is preliminary data.</text>
</comment>
<evidence type="ECO:0000313" key="4">
    <source>
        <dbReference type="Proteomes" id="UP000076925"/>
    </source>
</evidence>
<evidence type="ECO:0000313" key="3">
    <source>
        <dbReference type="EMBL" id="KYC34955.1"/>
    </source>
</evidence>
<feature type="coiled-coil region" evidence="1">
    <location>
        <begin position="47"/>
        <end position="74"/>
    </location>
</feature>
<keyword evidence="4" id="KW-1185">Reference proteome</keyword>
<dbReference type="AlphaFoldDB" id="A0A139WR90"/>
<organism evidence="3 4">
    <name type="scientific">Scytonema hofmannii PCC 7110</name>
    <dbReference type="NCBI Taxonomy" id="128403"/>
    <lineage>
        <taxon>Bacteria</taxon>
        <taxon>Bacillati</taxon>
        <taxon>Cyanobacteriota</taxon>
        <taxon>Cyanophyceae</taxon>
        <taxon>Nostocales</taxon>
        <taxon>Scytonemataceae</taxon>
        <taxon>Scytonema</taxon>
    </lineage>
</organism>